<dbReference type="Pfam" id="PF22725">
    <property type="entry name" value="GFO_IDH_MocA_C3"/>
    <property type="match status" value="1"/>
</dbReference>
<dbReference type="InterPro" id="IPR036291">
    <property type="entry name" value="NAD(P)-bd_dom_sf"/>
</dbReference>
<dbReference type="Proteomes" id="UP000711047">
    <property type="component" value="Unassembled WGS sequence"/>
</dbReference>
<comment type="caution">
    <text evidence="4">The sequence shown here is derived from an EMBL/GenBank/DDBJ whole genome shotgun (WGS) entry which is preliminary data.</text>
</comment>
<dbReference type="SUPFAM" id="SSF51735">
    <property type="entry name" value="NAD(P)-binding Rossmann-fold domains"/>
    <property type="match status" value="1"/>
</dbReference>
<accession>A0ABX2DX58</accession>
<reference evidence="4 5" key="1">
    <citation type="submission" date="2020-05" db="EMBL/GenBank/DDBJ databases">
        <title>Paenibacillus glebae, sp. nov., Paenibacillus humi sp. nov., Paenibacillus pedi sp. nov., Paenibacillus terrestris sp. nov. and Paenibacillus terricola sp. nov., isolated from a forest top soil sample.</title>
        <authorList>
            <person name="Qi S."/>
            <person name="Carlier A."/>
            <person name="Cnockaert M."/>
            <person name="Vandamme P."/>
        </authorList>
    </citation>
    <scope>NUCLEOTIDE SEQUENCE [LARGE SCALE GENOMIC DNA]</scope>
    <source>
        <strain evidence="4 5">LMG 29502</strain>
    </source>
</reference>
<protein>
    <submittedName>
        <fullName evidence="4">Gfo/Idh/MocA family oxidoreductase</fullName>
    </submittedName>
</protein>
<proteinExistence type="predicted"/>
<dbReference type="InterPro" id="IPR000683">
    <property type="entry name" value="Gfo/Idh/MocA-like_OxRdtase_N"/>
</dbReference>
<organism evidence="4 5">
    <name type="scientific">Paenibacillus tritici</name>
    <dbReference type="NCBI Taxonomy" id="1873425"/>
    <lineage>
        <taxon>Bacteria</taxon>
        <taxon>Bacillati</taxon>
        <taxon>Bacillota</taxon>
        <taxon>Bacilli</taxon>
        <taxon>Bacillales</taxon>
        <taxon>Paenibacillaceae</taxon>
        <taxon>Paenibacillus</taxon>
    </lineage>
</organism>
<evidence type="ECO:0000313" key="4">
    <source>
        <dbReference type="EMBL" id="NQX49286.1"/>
    </source>
</evidence>
<keyword evidence="1" id="KW-0175">Coiled coil</keyword>
<dbReference type="InterPro" id="IPR055170">
    <property type="entry name" value="GFO_IDH_MocA-like_dom"/>
</dbReference>
<dbReference type="Pfam" id="PF01408">
    <property type="entry name" value="GFO_IDH_MocA"/>
    <property type="match status" value="1"/>
</dbReference>
<dbReference type="Gene3D" id="3.40.50.720">
    <property type="entry name" value="NAD(P)-binding Rossmann-like Domain"/>
    <property type="match status" value="1"/>
</dbReference>
<evidence type="ECO:0000259" key="3">
    <source>
        <dbReference type="Pfam" id="PF22725"/>
    </source>
</evidence>
<dbReference type="PANTHER" id="PTHR43249:SF1">
    <property type="entry name" value="D-GLUCOSIDE 3-DEHYDROGENASE"/>
    <property type="match status" value="1"/>
</dbReference>
<evidence type="ECO:0000256" key="1">
    <source>
        <dbReference type="SAM" id="Coils"/>
    </source>
</evidence>
<feature type="coiled-coil region" evidence="1">
    <location>
        <begin position="279"/>
        <end position="306"/>
    </location>
</feature>
<dbReference type="RefSeq" id="WP_173140229.1">
    <property type="nucleotide sequence ID" value="NZ_JABMKX010000023.1"/>
</dbReference>
<keyword evidence="5" id="KW-1185">Reference proteome</keyword>
<dbReference type="Gene3D" id="3.30.360.10">
    <property type="entry name" value="Dihydrodipicolinate Reductase, domain 2"/>
    <property type="match status" value="1"/>
</dbReference>
<dbReference type="InterPro" id="IPR052515">
    <property type="entry name" value="Gfo/Idh/MocA_Oxidoreductase"/>
</dbReference>
<dbReference type="PANTHER" id="PTHR43249">
    <property type="entry name" value="UDP-N-ACETYL-2-AMINO-2-DEOXY-D-GLUCURONATE OXIDASE"/>
    <property type="match status" value="1"/>
</dbReference>
<sequence>MKLGIGIIGCGRITEKHAATLSRLGSARVVAISDISIERMEIIHGQLTEAAGHTANEIAMYPDYADLLIHPEVNVIVIATSSGHHADMAGDALIAGKHVIIEKPLALTLEDSRLLSKLASQRGLNLLVCHQMRYRLPMLRIKNYITSGLLGDLYYGVASIEISRTPDYFRQAAWRGTWDQDGGMLLNQGIHLIDLLLWFLGDVEGAYGELQKLQPGKEIEDVALAVLSFRNGTKGLVEANTVTRPGNFGYSLRLFAEKGTLIISGNQLERIERFEVRGVQIAEEELRRLEADRDEQLRMYEAYLDRIQNGPEGMVVDAPEASKSLEAIFAIYRSALEGRRVTLPLTEFSTEIMKAGKWHR</sequence>
<feature type="domain" description="GFO/IDH/MocA-like oxidoreductase" evidence="3">
    <location>
        <begin position="139"/>
        <end position="261"/>
    </location>
</feature>
<name>A0ABX2DX58_9BACL</name>
<dbReference type="EMBL" id="JABMKX010000023">
    <property type="protein sequence ID" value="NQX49286.1"/>
    <property type="molecule type" value="Genomic_DNA"/>
</dbReference>
<evidence type="ECO:0000259" key="2">
    <source>
        <dbReference type="Pfam" id="PF01408"/>
    </source>
</evidence>
<feature type="domain" description="Gfo/Idh/MocA-like oxidoreductase N-terminal" evidence="2">
    <location>
        <begin position="4"/>
        <end position="128"/>
    </location>
</feature>
<dbReference type="SUPFAM" id="SSF55347">
    <property type="entry name" value="Glyceraldehyde-3-phosphate dehydrogenase-like, C-terminal domain"/>
    <property type="match status" value="1"/>
</dbReference>
<evidence type="ECO:0000313" key="5">
    <source>
        <dbReference type="Proteomes" id="UP000711047"/>
    </source>
</evidence>
<gene>
    <name evidence="4" type="ORF">HQN87_28605</name>
</gene>